<dbReference type="GO" id="GO:0009116">
    <property type="term" value="P:nucleoside metabolic process"/>
    <property type="evidence" value="ECO:0007669"/>
    <property type="project" value="InterPro"/>
</dbReference>
<reference evidence="4 5" key="1">
    <citation type="submission" date="2016-08" db="EMBL/GenBank/DDBJ databases">
        <authorList>
            <person name="Seilhamer J.J."/>
        </authorList>
    </citation>
    <scope>NUCLEOTIDE SEQUENCE [LARGE SCALE GENOMIC DNA]</scope>
    <source>
        <strain evidence="4 5">DX4</strain>
    </source>
</reference>
<dbReference type="PANTHER" id="PTHR46832">
    <property type="entry name" value="5'-METHYLTHIOADENOSINE/S-ADENOSYLHOMOCYSTEINE NUCLEOSIDASE"/>
    <property type="match status" value="1"/>
</dbReference>
<evidence type="ECO:0000256" key="1">
    <source>
        <dbReference type="HAMAP-Rule" id="MF_00991"/>
    </source>
</evidence>
<evidence type="ECO:0000259" key="3">
    <source>
        <dbReference type="Pfam" id="PF01048"/>
    </source>
</evidence>
<dbReference type="GO" id="GO:0008930">
    <property type="term" value="F:methylthioadenosine nucleosidase activity"/>
    <property type="evidence" value="ECO:0007669"/>
    <property type="project" value="TreeGrafter"/>
</dbReference>
<name>A0A1D7QDK8_9SPHI</name>
<dbReference type="OrthoDB" id="9788270at2"/>
<sequence>MKILLVAATKAEIAILIEHFHLAEDEFMQTEAFDILITGVGMTATAFAMGKYLSASYQLVLNLGIAGSFDPGIPLGSVLNIVTDDFSELGAEDKGTFLPIENLGFGKSSFQALNNLLHPSLSGLPKVKGITVNTAHGTQQSIQEIRNRLNPVTESMEGAAVLYCCEKEGIACLQIRSISNYVEPRNKESWKIGLAIKNLNEWAIGFLTNS</sequence>
<evidence type="ECO:0000313" key="5">
    <source>
        <dbReference type="Proteomes" id="UP000094313"/>
    </source>
</evidence>
<dbReference type="AlphaFoldDB" id="A0A1D7QDK8"/>
<dbReference type="GO" id="GO:0009234">
    <property type="term" value="P:menaquinone biosynthetic process"/>
    <property type="evidence" value="ECO:0007669"/>
    <property type="project" value="UniProtKB-UniRule"/>
</dbReference>
<dbReference type="Pfam" id="PF01048">
    <property type="entry name" value="PNP_UDP_1"/>
    <property type="match status" value="1"/>
</dbReference>
<dbReference type="NCBIfam" id="TIGR03664">
    <property type="entry name" value="fut_nucase"/>
    <property type="match status" value="1"/>
</dbReference>
<comment type="similarity">
    <text evidence="1">Belongs to the PNP/UDP phosphorylase family. Futalosine hydrolase subfamily.</text>
</comment>
<keyword evidence="5" id="KW-1185">Reference proteome</keyword>
<dbReference type="InterPro" id="IPR000845">
    <property type="entry name" value="Nucleoside_phosphorylase_d"/>
</dbReference>
<evidence type="ECO:0000256" key="2">
    <source>
        <dbReference type="NCBIfam" id="TIGR03664"/>
    </source>
</evidence>
<accession>A0A1D7QDK8</accession>
<dbReference type="UniPathway" id="UPA00079"/>
<feature type="domain" description="Nucleoside phosphorylase" evidence="3">
    <location>
        <begin position="36"/>
        <end position="198"/>
    </location>
</feature>
<dbReference type="InterPro" id="IPR035994">
    <property type="entry name" value="Nucleoside_phosphorylase_sf"/>
</dbReference>
<dbReference type="CDD" id="cd17766">
    <property type="entry name" value="futalosine_nucleosidase_MqnB"/>
    <property type="match status" value="1"/>
</dbReference>
<dbReference type="KEGG" id="psty:BFS30_06115"/>
<comment type="function">
    <text evidence="1">Catalyzes the hydrolysis of futalosine (FL) to dehypoxanthine futalosine (DHFL) and hypoxanthine, a step in the biosynthesis of menaquinone (MK, vitamin K2).</text>
</comment>
<dbReference type="EMBL" id="CP017141">
    <property type="protein sequence ID" value="AOM76776.1"/>
    <property type="molecule type" value="Genomic_DNA"/>
</dbReference>
<protein>
    <recommendedName>
        <fullName evidence="1 2">Futalosine hydrolase</fullName>
        <shortName evidence="1">FL hydrolase</shortName>
        <ecNumber evidence="1 2">3.2.2.26</ecNumber>
    </recommendedName>
    <alternativeName>
        <fullName evidence="1">Futalosine nucleosidase</fullName>
    </alternativeName>
    <alternativeName>
        <fullName evidence="1">Menaquinone biosynthetic enzyme MqnB</fullName>
    </alternativeName>
</protein>
<dbReference type="GO" id="GO:0008782">
    <property type="term" value="F:adenosylhomocysteine nucleosidase activity"/>
    <property type="evidence" value="ECO:0007669"/>
    <property type="project" value="TreeGrafter"/>
</dbReference>
<dbReference type="InterPro" id="IPR019963">
    <property type="entry name" value="FL_hydrolase_MqnB"/>
</dbReference>
<organism evidence="4 5">
    <name type="scientific">Pedobacter steynii</name>
    <dbReference type="NCBI Taxonomy" id="430522"/>
    <lineage>
        <taxon>Bacteria</taxon>
        <taxon>Pseudomonadati</taxon>
        <taxon>Bacteroidota</taxon>
        <taxon>Sphingobacteriia</taxon>
        <taxon>Sphingobacteriales</taxon>
        <taxon>Sphingobacteriaceae</taxon>
        <taxon>Pedobacter</taxon>
    </lineage>
</organism>
<dbReference type="GO" id="GO:0005829">
    <property type="term" value="C:cytosol"/>
    <property type="evidence" value="ECO:0007669"/>
    <property type="project" value="TreeGrafter"/>
</dbReference>
<dbReference type="PANTHER" id="PTHR46832:SF2">
    <property type="entry name" value="FUTALOSINE HYDROLASE"/>
    <property type="match status" value="1"/>
</dbReference>
<dbReference type="Proteomes" id="UP000094313">
    <property type="component" value="Chromosome"/>
</dbReference>
<gene>
    <name evidence="1" type="primary">mqnB</name>
    <name evidence="4" type="ORF">BFS30_06115</name>
</gene>
<keyword evidence="1 4" id="KW-0378">Hydrolase</keyword>
<comment type="catalytic activity">
    <reaction evidence="1">
        <text>futalosine + H2O = dehypoxanthine futalosine + hypoxanthine</text>
        <dbReference type="Rhea" id="RHEA:25904"/>
        <dbReference type="ChEBI" id="CHEBI:15377"/>
        <dbReference type="ChEBI" id="CHEBI:17368"/>
        <dbReference type="ChEBI" id="CHEBI:58863"/>
        <dbReference type="ChEBI" id="CHEBI:58864"/>
        <dbReference type="EC" id="3.2.2.26"/>
    </reaction>
</comment>
<comment type="pathway">
    <text evidence="1">Quinol/quinone metabolism; menaquinone biosynthesis.</text>
</comment>
<dbReference type="RefSeq" id="WP_069378469.1">
    <property type="nucleotide sequence ID" value="NZ_CP017141.1"/>
</dbReference>
<dbReference type="GO" id="GO:0019284">
    <property type="term" value="P:L-methionine salvage from S-adenosylmethionine"/>
    <property type="evidence" value="ECO:0007669"/>
    <property type="project" value="TreeGrafter"/>
</dbReference>
<dbReference type="EC" id="3.2.2.26" evidence="1 2"/>
<dbReference type="SUPFAM" id="SSF53167">
    <property type="entry name" value="Purine and uridine phosphorylases"/>
    <property type="match status" value="1"/>
</dbReference>
<keyword evidence="1" id="KW-0474">Menaquinone biosynthesis</keyword>
<proteinExistence type="inferred from homology"/>
<evidence type="ECO:0000313" key="4">
    <source>
        <dbReference type="EMBL" id="AOM76776.1"/>
    </source>
</evidence>
<dbReference type="HAMAP" id="MF_00991">
    <property type="entry name" value="MqnB"/>
    <property type="match status" value="1"/>
</dbReference>
<dbReference type="Gene3D" id="3.40.50.1580">
    <property type="entry name" value="Nucleoside phosphorylase domain"/>
    <property type="match status" value="1"/>
</dbReference>